<dbReference type="Gramene" id="Solyc10g053990.1.1">
    <property type="protein sequence ID" value="Solyc10g053990.1.1"/>
    <property type="gene ID" value="Solyc10g053990.1"/>
</dbReference>
<keyword evidence="2" id="KW-1185">Reference proteome</keyword>
<dbReference type="Proteomes" id="UP000004994">
    <property type="component" value="Chromosome 10"/>
</dbReference>
<name>K4D0Z7_SOLLC</name>
<sequence>MEEVVRLMFSLIRCPKKFNMLAFEIDSIKFRVSFFIFFSDLRFC</sequence>
<evidence type="ECO:0000313" key="2">
    <source>
        <dbReference type="Proteomes" id="UP000004994"/>
    </source>
</evidence>
<dbReference type="PaxDb" id="4081-Solyc10g053990.1.1"/>
<evidence type="ECO:0000313" key="1">
    <source>
        <dbReference type="EnsemblPlants" id="Solyc10g053990.1.1"/>
    </source>
</evidence>
<protein>
    <submittedName>
        <fullName evidence="1">Uncharacterized protein</fullName>
    </submittedName>
</protein>
<organism evidence="1">
    <name type="scientific">Solanum lycopersicum</name>
    <name type="common">Tomato</name>
    <name type="synonym">Lycopersicon esculentum</name>
    <dbReference type="NCBI Taxonomy" id="4081"/>
    <lineage>
        <taxon>Eukaryota</taxon>
        <taxon>Viridiplantae</taxon>
        <taxon>Streptophyta</taxon>
        <taxon>Embryophyta</taxon>
        <taxon>Tracheophyta</taxon>
        <taxon>Spermatophyta</taxon>
        <taxon>Magnoliopsida</taxon>
        <taxon>eudicotyledons</taxon>
        <taxon>Gunneridae</taxon>
        <taxon>Pentapetalae</taxon>
        <taxon>asterids</taxon>
        <taxon>lamiids</taxon>
        <taxon>Solanales</taxon>
        <taxon>Solanaceae</taxon>
        <taxon>Solanoideae</taxon>
        <taxon>Solaneae</taxon>
        <taxon>Solanum</taxon>
        <taxon>Solanum subgen. Lycopersicon</taxon>
    </lineage>
</organism>
<dbReference type="InParanoid" id="K4D0Z7"/>
<accession>K4D0Z7</accession>
<dbReference type="EnsemblPlants" id="Solyc10g053990.1.1">
    <property type="protein sequence ID" value="Solyc10g053990.1.1"/>
    <property type="gene ID" value="Solyc10g053990.1"/>
</dbReference>
<reference evidence="1" key="2">
    <citation type="submission" date="2015-06" db="UniProtKB">
        <authorList>
            <consortium name="EnsemblPlants"/>
        </authorList>
    </citation>
    <scope>IDENTIFICATION</scope>
    <source>
        <strain evidence="1">cv. Heinz 1706</strain>
    </source>
</reference>
<dbReference type="AlphaFoldDB" id="K4D0Z7"/>
<dbReference type="HOGENOM" id="CLU_3225607_0_0_1"/>
<proteinExistence type="predicted"/>
<reference evidence="1" key="1">
    <citation type="journal article" date="2012" name="Nature">
        <title>The tomato genome sequence provides insights into fleshy fruit evolution.</title>
        <authorList>
            <consortium name="Tomato Genome Consortium"/>
        </authorList>
    </citation>
    <scope>NUCLEOTIDE SEQUENCE [LARGE SCALE GENOMIC DNA]</scope>
    <source>
        <strain evidence="1">cv. Heinz 1706</strain>
    </source>
</reference>